<organism evidence="1">
    <name type="scientific">Solanum chacoense</name>
    <name type="common">Chaco potato</name>
    <dbReference type="NCBI Taxonomy" id="4108"/>
    <lineage>
        <taxon>Eukaryota</taxon>
        <taxon>Viridiplantae</taxon>
        <taxon>Streptophyta</taxon>
        <taxon>Embryophyta</taxon>
        <taxon>Tracheophyta</taxon>
        <taxon>Spermatophyta</taxon>
        <taxon>Magnoliopsida</taxon>
        <taxon>eudicotyledons</taxon>
        <taxon>Gunneridae</taxon>
        <taxon>Pentapetalae</taxon>
        <taxon>asterids</taxon>
        <taxon>lamiids</taxon>
        <taxon>Solanales</taxon>
        <taxon>Solanaceae</taxon>
        <taxon>Solanoideae</taxon>
        <taxon>Solaneae</taxon>
        <taxon>Solanum</taxon>
    </lineage>
</organism>
<protein>
    <submittedName>
        <fullName evidence="1">Putative ovule protein</fullName>
    </submittedName>
</protein>
<proteinExistence type="predicted"/>
<name>A0A0V0GRT8_SOLCH</name>
<feature type="non-terminal residue" evidence="1">
    <location>
        <position position="1"/>
    </location>
</feature>
<sequence>TPSPFLRDLFKLTFSNSNSWTSVSLSISLFLCLSGKSWRGDREAEIFLGFHFELVVPELDSGGRI</sequence>
<dbReference type="AlphaFoldDB" id="A0A0V0GRT8"/>
<dbReference type="EMBL" id="GEDG01032526">
    <property type="protein sequence ID" value="JAP10766.1"/>
    <property type="molecule type" value="Transcribed_RNA"/>
</dbReference>
<reference evidence="1" key="1">
    <citation type="submission" date="2015-12" db="EMBL/GenBank/DDBJ databases">
        <title>Gene expression during late stages of embryo sac development: a critical building block for successful pollen-pistil interactions.</title>
        <authorList>
            <person name="Liu Y."/>
            <person name="Joly V."/>
            <person name="Sabar M."/>
            <person name="Matton D.P."/>
        </authorList>
    </citation>
    <scope>NUCLEOTIDE SEQUENCE</scope>
</reference>
<evidence type="ECO:0000313" key="1">
    <source>
        <dbReference type="EMBL" id="JAP10766.1"/>
    </source>
</evidence>
<accession>A0A0V0GRT8</accession>